<reference evidence="2 3" key="1">
    <citation type="submission" date="2017-08" db="EMBL/GenBank/DDBJ databases">
        <title>Infants hospitalized years apart are colonized by the same room-sourced microbial strains.</title>
        <authorList>
            <person name="Brooks B."/>
            <person name="Olm M.R."/>
            <person name="Firek B.A."/>
            <person name="Baker R."/>
            <person name="Thomas B.C."/>
            <person name="Morowitz M.J."/>
            <person name="Banfield J.F."/>
        </authorList>
    </citation>
    <scope>NUCLEOTIDE SEQUENCE [LARGE SCALE GENOMIC DNA]</scope>
    <source>
        <strain evidence="2">S2_018_000_R2_104</strain>
    </source>
</reference>
<name>A0A2W5BW82_9BACT</name>
<sequence>RHHWRFIISPENGHDIEDFHGYVRGVMKLVEKDLQTSLTWTAAVHYDTDDVHAHVIVRGVNDRGEDLVIGQDYVKEGFRRRAQEVATELLGERSLDEIRKSQEKEVEALRVTSLDRFMANQMGDERMLDVRAKTNFGKSIFYEGLIKGRLRFLAASGLAVEQPPGVYMLKEDYQDDLRAIAQKNEAVKRLYPKIQDHARLDGLSVYVMKDGQGPEVSGRIVDKGIMDELYDRKYVVVEDMSANLHFVAVGDARSYDKAEKGSLVTIKPGTQATGKADQNIKMIADMNGGIYDAVVHKAHVEKDMKFIPEEDREQYIDYHLKRLETLEKNEIVKPMDGGRYEIPADVIAQGEELTKKINEREKKRYYPHMNVLSAEPVERLVHAEKKTWLDKELFKQAKKGPSIPYDAGVSQALAERRDWLVKQDLAFIQSNGEFALRGKALQQLDAMEVYAAGRKLAKKFGVEFSDKRVKLDQPVQYGGFVKLETGTWAIVSQGKELQLARVDHEPKLERGDMAVLKQTEGKLELQVAPARAKSKGRTKDKDQEMEL</sequence>
<comment type="caution">
    <text evidence="2">The sequence shown here is derived from an EMBL/GenBank/DDBJ whole genome shotgun (WGS) entry which is preliminary data.</text>
</comment>
<gene>
    <name evidence="2" type="ORF">DI626_04110</name>
</gene>
<feature type="compositionally biased region" description="Basic and acidic residues" evidence="1">
    <location>
        <begin position="537"/>
        <end position="547"/>
    </location>
</feature>
<evidence type="ECO:0008006" key="4">
    <source>
        <dbReference type="Google" id="ProtNLM"/>
    </source>
</evidence>
<dbReference type="InterPro" id="IPR021795">
    <property type="entry name" value="DUF3363"/>
</dbReference>
<accession>A0A2W5BW82</accession>
<evidence type="ECO:0000313" key="3">
    <source>
        <dbReference type="Proteomes" id="UP000249557"/>
    </source>
</evidence>
<dbReference type="Pfam" id="PF11843">
    <property type="entry name" value="DUF3363"/>
    <property type="match status" value="1"/>
</dbReference>
<evidence type="ECO:0000313" key="2">
    <source>
        <dbReference type="EMBL" id="PZO87371.1"/>
    </source>
</evidence>
<dbReference type="AlphaFoldDB" id="A0A2W5BW82"/>
<feature type="region of interest" description="Disordered" evidence="1">
    <location>
        <begin position="527"/>
        <end position="547"/>
    </location>
</feature>
<feature type="non-terminal residue" evidence="2">
    <location>
        <position position="1"/>
    </location>
</feature>
<evidence type="ECO:0000256" key="1">
    <source>
        <dbReference type="SAM" id="MobiDB-lite"/>
    </source>
</evidence>
<organism evidence="2 3">
    <name type="scientific">Micavibrio aeruginosavorus</name>
    <dbReference type="NCBI Taxonomy" id="349221"/>
    <lineage>
        <taxon>Bacteria</taxon>
        <taxon>Pseudomonadati</taxon>
        <taxon>Bdellovibrionota</taxon>
        <taxon>Bdellovibrionia</taxon>
        <taxon>Bdellovibrionales</taxon>
        <taxon>Pseudobdellovibrionaceae</taxon>
        <taxon>Micavibrio</taxon>
    </lineage>
</organism>
<proteinExistence type="predicted"/>
<protein>
    <recommendedName>
        <fullName evidence="4">Conjugal transfer protein TraI</fullName>
    </recommendedName>
</protein>
<dbReference type="Proteomes" id="UP000249557">
    <property type="component" value="Unassembled WGS sequence"/>
</dbReference>
<dbReference type="EMBL" id="QFNK01000060">
    <property type="protein sequence ID" value="PZO87371.1"/>
    <property type="molecule type" value="Genomic_DNA"/>
</dbReference>